<feature type="transmembrane region" description="Helical" evidence="12">
    <location>
        <begin position="328"/>
        <end position="346"/>
    </location>
</feature>
<name>A0A9N9STJ9_DIABA</name>
<protein>
    <recommendedName>
        <fullName evidence="11">Putative inorganic phosphate cotransporter</fullName>
    </recommendedName>
</protein>
<feature type="transmembrane region" description="Helical" evidence="12">
    <location>
        <begin position="187"/>
        <end position="209"/>
    </location>
</feature>
<dbReference type="GO" id="GO:0015293">
    <property type="term" value="F:symporter activity"/>
    <property type="evidence" value="ECO:0007669"/>
    <property type="project" value="UniProtKB-KW"/>
</dbReference>
<comment type="similarity">
    <text evidence="2">Belongs to the major facilitator superfamily. Sodium/anion cotransporter family.</text>
</comment>
<evidence type="ECO:0000256" key="12">
    <source>
        <dbReference type="SAM" id="Phobius"/>
    </source>
</evidence>
<dbReference type="FunFam" id="1.20.1250.20:FF:000144">
    <property type="entry name" value="Picot, isoform B"/>
    <property type="match status" value="1"/>
</dbReference>
<evidence type="ECO:0000256" key="9">
    <source>
        <dbReference type="ARBA" id="ARBA00023201"/>
    </source>
</evidence>
<dbReference type="SUPFAM" id="SSF103473">
    <property type="entry name" value="MFS general substrate transporter"/>
    <property type="match status" value="1"/>
</dbReference>
<dbReference type="PANTHER" id="PTHR11662">
    <property type="entry name" value="SOLUTE CARRIER FAMILY 17"/>
    <property type="match status" value="1"/>
</dbReference>
<feature type="transmembrane region" description="Helical" evidence="12">
    <location>
        <begin position="70"/>
        <end position="90"/>
    </location>
</feature>
<feature type="transmembrane region" description="Helical" evidence="12">
    <location>
        <begin position="387"/>
        <end position="411"/>
    </location>
</feature>
<sequence length="468" mass="51862">MVKSLISRCAIWFLDSPFGKRHVEALSFFLAVFLGFSIRVNLSLTIVAMTDPNANENKDIPTFEWKNRNVILSSFFWGYVIPQIGAGWLMTRYGPKWFLIGSMFLGSAVGFLMPPLASVWGSTSVIVFRAIQGLCQGFILPSVPCFMGNWVPVGERGRIGTFVYAAGPLGTVFSMLIAGYISASRLGWPWVFHFFSILGILWCIFYAIVGRNTPAEHPTITQEERNYIEKTASSSIKSRMPTPWKAIFTSVPFLALFYSYACFIFGFWVLLTQIPTYMNEILKFNLKKNGVLSALPYILQWMTGLVLSIISDKMIIRGIVSIAIARKMMNAIGMLIPALALIFLGYCSKDTAVGAVILLMIAVGANGATFCGTFINNVDLSPNFAGVLYGIMNGCSNVFGILAPLIVDVMVKDLYNPKQWRNVFYLASAVYASGAAVFWIFGSGEVQPWNEKRIKIDPDAISNVSSIY</sequence>
<feature type="transmembrane region" description="Helical" evidence="12">
    <location>
        <begin position="97"/>
        <end position="120"/>
    </location>
</feature>
<accession>A0A9N9STJ9</accession>
<keyword evidence="9" id="KW-0739">Sodium transport</keyword>
<dbReference type="PROSITE" id="PS50850">
    <property type="entry name" value="MFS"/>
    <property type="match status" value="1"/>
</dbReference>
<evidence type="ECO:0000259" key="13">
    <source>
        <dbReference type="PROSITE" id="PS50850"/>
    </source>
</evidence>
<dbReference type="GO" id="GO:0016020">
    <property type="term" value="C:membrane"/>
    <property type="evidence" value="ECO:0007669"/>
    <property type="project" value="UniProtKB-SubCell"/>
</dbReference>
<keyword evidence="3" id="KW-0813">Transport</keyword>
<dbReference type="EMBL" id="OU898276">
    <property type="protein sequence ID" value="CAG9828053.1"/>
    <property type="molecule type" value="Genomic_DNA"/>
</dbReference>
<dbReference type="FunFam" id="1.20.1250.20:FF:000003">
    <property type="entry name" value="Solute carrier family 17 member 3"/>
    <property type="match status" value="1"/>
</dbReference>
<comment type="subcellular location">
    <subcellularLocation>
        <location evidence="1">Membrane</location>
        <topology evidence="1">Multi-pass membrane protein</topology>
    </subcellularLocation>
</comment>
<dbReference type="InterPro" id="IPR020846">
    <property type="entry name" value="MFS_dom"/>
</dbReference>
<dbReference type="GO" id="GO:0006814">
    <property type="term" value="P:sodium ion transport"/>
    <property type="evidence" value="ECO:0007669"/>
    <property type="project" value="UniProtKB-KW"/>
</dbReference>
<evidence type="ECO:0000256" key="8">
    <source>
        <dbReference type="ARBA" id="ARBA00023136"/>
    </source>
</evidence>
<evidence type="ECO:0000313" key="14">
    <source>
        <dbReference type="EMBL" id="CAG9828053.1"/>
    </source>
</evidence>
<evidence type="ECO:0000256" key="11">
    <source>
        <dbReference type="ARBA" id="ARBA00068450"/>
    </source>
</evidence>
<dbReference type="GO" id="GO:0006820">
    <property type="term" value="P:monoatomic anion transport"/>
    <property type="evidence" value="ECO:0007669"/>
    <property type="project" value="TreeGrafter"/>
</dbReference>
<evidence type="ECO:0000256" key="7">
    <source>
        <dbReference type="ARBA" id="ARBA00023053"/>
    </source>
</evidence>
<feature type="transmembrane region" description="Helical" evidence="12">
    <location>
        <begin position="423"/>
        <end position="442"/>
    </location>
</feature>
<keyword evidence="9" id="KW-0406">Ion transport</keyword>
<feature type="transmembrane region" description="Helical" evidence="12">
    <location>
        <begin position="352"/>
        <end position="375"/>
    </location>
</feature>
<dbReference type="Proteomes" id="UP001153709">
    <property type="component" value="Chromosome 1"/>
</dbReference>
<feature type="transmembrane region" description="Helical" evidence="12">
    <location>
        <begin position="28"/>
        <end position="50"/>
    </location>
</feature>
<evidence type="ECO:0000256" key="2">
    <source>
        <dbReference type="ARBA" id="ARBA00008586"/>
    </source>
</evidence>
<keyword evidence="8 12" id="KW-0472">Membrane</keyword>
<evidence type="ECO:0000256" key="5">
    <source>
        <dbReference type="ARBA" id="ARBA00022847"/>
    </source>
</evidence>
<dbReference type="Pfam" id="PF07690">
    <property type="entry name" value="MFS_1"/>
    <property type="match status" value="1"/>
</dbReference>
<keyword evidence="6 12" id="KW-1133">Transmembrane helix</keyword>
<proteinExistence type="inferred from homology"/>
<organism evidence="14 15">
    <name type="scientific">Diabrotica balteata</name>
    <name type="common">Banded cucumber beetle</name>
    <dbReference type="NCBI Taxonomy" id="107213"/>
    <lineage>
        <taxon>Eukaryota</taxon>
        <taxon>Metazoa</taxon>
        <taxon>Ecdysozoa</taxon>
        <taxon>Arthropoda</taxon>
        <taxon>Hexapoda</taxon>
        <taxon>Insecta</taxon>
        <taxon>Pterygota</taxon>
        <taxon>Neoptera</taxon>
        <taxon>Endopterygota</taxon>
        <taxon>Coleoptera</taxon>
        <taxon>Polyphaga</taxon>
        <taxon>Cucujiformia</taxon>
        <taxon>Chrysomeloidea</taxon>
        <taxon>Chrysomelidae</taxon>
        <taxon>Galerucinae</taxon>
        <taxon>Diabroticina</taxon>
        <taxon>Diabroticites</taxon>
        <taxon>Diabrotica</taxon>
    </lineage>
</organism>
<gene>
    <name evidence="14" type="ORF">DIABBA_LOCUS2000</name>
</gene>
<keyword evidence="4 12" id="KW-0812">Transmembrane</keyword>
<feature type="transmembrane region" description="Helical" evidence="12">
    <location>
        <begin position="126"/>
        <end position="147"/>
    </location>
</feature>
<reference evidence="14" key="1">
    <citation type="submission" date="2022-01" db="EMBL/GenBank/DDBJ databases">
        <authorList>
            <person name="King R."/>
        </authorList>
    </citation>
    <scope>NUCLEOTIDE SEQUENCE</scope>
</reference>
<keyword evidence="7" id="KW-0915">Sodium</keyword>
<evidence type="ECO:0000256" key="3">
    <source>
        <dbReference type="ARBA" id="ARBA00022448"/>
    </source>
</evidence>
<dbReference type="Gene3D" id="1.20.1250.20">
    <property type="entry name" value="MFS general substrate transporter like domains"/>
    <property type="match status" value="2"/>
</dbReference>
<dbReference type="InterPro" id="IPR011701">
    <property type="entry name" value="MFS"/>
</dbReference>
<feature type="transmembrane region" description="Helical" evidence="12">
    <location>
        <begin position="291"/>
        <end position="316"/>
    </location>
</feature>
<feature type="domain" description="Major facilitator superfamily (MFS) profile" evidence="13">
    <location>
        <begin position="27"/>
        <end position="446"/>
    </location>
</feature>
<feature type="transmembrane region" description="Helical" evidence="12">
    <location>
        <begin position="159"/>
        <end position="181"/>
    </location>
</feature>
<dbReference type="InterPro" id="IPR050382">
    <property type="entry name" value="MFS_Na/Anion_cotransporter"/>
</dbReference>
<evidence type="ECO:0000313" key="15">
    <source>
        <dbReference type="Proteomes" id="UP001153709"/>
    </source>
</evidence>
<evidence type="ECO:0000256" key="1">
    <source>
        <dbReference type="ARBA" id="ARBA00004141"/>
    </source>
</evidence>
<evidence type="ECO:0000256" key="4">
    <source>
        <dbReference type="ARBA" id="ARBA00022692"/>
    </source>
</evidence>
<dbReference type="PANTHER" id="PTHR11662:SF280">
    <property type="entry name" value="FI21844P1-RELATED"/>
    <property type="match status" value="1"/>
</dbReference>
<dbReference type="OrthoDB" id="2985014at2759"/>
<dbReference type="AlphaFoldDB" id="A0A9N9STJ9"/>
<comment type="function">
    <text evidence="10">May be an inorganic phosphate cotransporter.</text>
</comment>
<keyword evidence="5" id="KW-0769">Symport</keyword>
<feature type="transmembrane region" description="Helical" evidence="12">
    <location>
        <begin position="246"/>
        <end position="271"/>
    </location>
</feature>
<evidence type="ECO:0000256" key="6">
    <source>
        <dbReference type="ARBA" id="ARBA00022989"/>
    </source>
</evidence>
<dbReference type="InterPro" id="IPR036259">
    <property type="entry name" value="MFS_trans_sf"/>
</dbReference>
<keyword evidence="15" id="KW-1185">Reference proteome</keyword>
<evidence type="ECO:0000256" key="10">
    <source>
        <dbReference type="ARBA" id="ARBA00054632"/>
    </source>
</evidence>